<dbReference type="OrthoDB" id="2005510at2"/>
<dbReference type="RefSeq" id="WP_133527998.1">
    <property type="nucleotide sequence ID" value="NZ_SNXO01000008.1"/>
</dbReference>
<feature type="transmembrane region" description="Helical" evidence="1">
    <location>
        <begin position="21"/>
        <end position="39"/>
    </location>
</feature>
<accession>A0A4V3CRU3</accession>
<dbReference type="InterPro" id="IPR045584">
    <property type="entry name" value="Pilin-like"/>
</dbReference>
<protein>
    <submittedName>
        <fullName evidence="2">Type IV pilus assembly protein PilA</fullName>
    </submittedName>
</protein>
<keyword evidence="1" id="KW-0472">Membrane</keyword>
<proteinExistence type="predicted"/>
<dbReference type="AlphaFoldDB" id="A0A4V3CRU3"/>
<dbReference type="Gene3D" id="3.30.700.10">
    <property type="entry name" value="Glycoprotein, Type 4 Pilin"/>
    <property type="match status" value="1"/>
</dbReference>
<dbReference type="Pfam" id="PF07963">
    <property type="entry name" value="N_methyl"/>
    <property type="match status" value="1"/>
</dbReference>
<sequence>MYNMIQENRQNGKKGFTLAELLVVVAIIAVLVAISIPIFTSQLTKAKESTDLANERAAKGAAVTMYLSAEDTNGAVYYYNADKGVVTETNSGITGYGKYKDGTVDHEGKIVEVTITQTAGKDDSSTATTWVAPGK</sequence>
<evidence type="ECO:0000313" key="2">
    <source>
        <dbReference type="EMBL" id="TDP58062.1"/>
    </source>
</evidence>
<dbReference type="InterPro" id="IPR012902">
    <property type="entry name" value="N_methyl_site"/>
</dbReference>
<organism evidence="2 3">
    <name type="scientific">Aminicella lysinilytica</name>
    <dbReference type="NCBI Taxonomy" id="433323"/>
    <lineage>
        <taxon>Bacteria</taxon>
        <taxon>Bacillati</taxon>
        <taxon>Bacillota</taxon>
        <taxon>Clostridia</taxon>
        <taxon>Peptostreptococcales</taxon>
        <taxon>Anaerovoracaceae</taxon>
        <taxon>Aminicella</taxon>
    </lineage>
</organism>
<keyword evidence="3" id="KW-1185">Reference proteome</keyword>
<dbReference type="Proteomes" id="UP000295500">
    <property type="component" value="Unassembled WGS sequence"/>
</dbReference>
<reference evidence="2 3" key="1">
    <citation type="submission" date="2019-03" db="EMBL/GenBank/DDBJ databases">
        <title>Genomic Encyclopedia of Type Strains, Phase IV (KMG-IV): sequencing the most valuable type-strain genomes for metagenomic binning, comparative biology and taxonomic classification.</title>
        <authorList>
            <person name="Goeker M."/>
        </authorList>
    </citation>
    <scope>NUCLEOTIDE SEQUENCE [LARGE SCALE GENOMIC DNA]</scope>
    <source>
        <strain evidence="2 3">DSM 28287</strain>
    </source>
</reference>
<evidence type="ECO:0000313" key="3">
    <source>
        <dbReference type="Proteomes" id="UP000295500"/>
    </source>
</evidence>
<keyword evidence="1" id="KW-0812">Transmembrane</keyword>
<comment type="caution">
    <text evidence="2">The sequence shown here is derived from an EMBL/GenBank/DDBJ whole genome shotgun (WGS) entry which is preliminary data.</text>
</comment>
<evidence type="ECO:0000256" key="1">
    <source>
        <dbReference type="SAM" id="Phobius"/>
    </source>
</evidence>
<name>A0A4V3CRU3_9FIRM</name>
<dbReference type="SUPFAM" id="SSF54523">
    <property type="entry name" value="Pili subunits"/>
    <property type="match status" value="1"/>
</dbReference>
<dbReference type="NCBIfam" id="TIGR02532">
    <property type="entry name" value="IV_pilin_GFxxxE"/>
    <property type="match status" value="1"/>
</dbReference>
<gene>
    <name evidence="2" type="ORF">EV211_1087</name>
</gene>
<keyword evidence="1" id="KW-1133">Transmembrane helix</keyword>
<dbReference type="EMBL" id="SNXO01000008">
    <property type="protein sequence ID" value="TDP58062.1"/>
    <property type="molecule type" value="Genomic_DNA"/>
</dbReference>